<dbReference type="InterPro" id="IPR036890">
    <property type="entry name" value="HATPase_C_sf"/>
</dbReference>
<feature type="domain" description="Histidine kinase" evidence="6">
    <location>
        <begin position="566"/>
        <end position="820"/>
    </location>
</feature>
<keyword evidence="5" id="KW-0472">Membrane</keyword>
<evidence type="ECO:0000313" key="9">
    <source>
        <dbReference type="Proteomes" id="UP000030653"/>
    </source>
</evidence>
<dbReference type="Pfam" id="PF00072">
    <property type="entry name" value="Response_reg"/>
    <property type="match status" value="1"/>
</dbReference>
<dbReference type="Proteomes" id="UP000030653">
    <property type="component" value="Unassembled WGS sequence"/>
</dbReference>
<dbReference type="FunFam" id="3.30.565.10:FF:000010">
    <property type="entry name" value="Sensor histidine kinase RcsC"/>
    <property type="match status" value="1"/>
</dbReference>
<feature type="transmembrane region" description="Helical" evidence="5">
    <location>
        <begin position="61"/>
        <end position="81"/>
    </location>
</feature>
<gene>
    <name evidence="8" type="ORF">DACRYDRAFT_119835</name>
</gene>
<dbReference type="CDD" id="cd16922">
    <property type="entry name" value="HATPase_EvgS-ArcB-TorS-like"/>
    <property type="match status" value="1"/>
</dbReference>
<dbReference type="SUPFAM" id="SSF47384">
    <property type="entry name" value="Homodimeric domain of signal transducing histidine kinase"/>
    <property type="match status" value="1"/>
</dbReference>
<keyword evidence="5" id="KW-0812">Transmembrane</keyword>
<dbReference type="InterPro" id="IPR001789">
    <property type="entry name" value="Sig_transdc_resp-reg_receiver"/>
</dbReference>
<dbReference type="Gene3D" id="3.30.565.10">
    <property type="entry name" value="Histidine kinase-like ATPase, C-terminal domain"/>
    <property type="match status" value="1"/>
</dbReference>
<evidence type="ECO:0000256" key="5">
    <source>
        <dbReference type="SAM" id="Phobius"/>
    </source>
</evidence>
<dbReference type="CDD" id="cd17546">
    <property type="entry name" value="REC_hyHK_CKI1_RcsC-like"/>
    <property type="match status" value="1"/>
</dbReference>
<keyword evidence="9" id="KW-1185">Reference proteome</keyword>
<feature type="region of interest" description="Disordered" evidence="4">
    <location>
        <begin position="158"/>
        <end position="361"/>
    </location>
</feature>
<dbReference type="Gene3D" id="1.10.287.130">
    <property type="match status" value="1"/>
</dbReference>
<evidence type="ECO:0000313" key="8">
    <source>
        <dbReference type="EMBL" id="EJT96762.1"/>
    </source>
</evidence>
<evidence type="ECO:0000259" key="6">
    <source>
        <dbReference type="PROSITE" id="PS50109"/>
    </source>
</evidence>
<dbReference type="GO" id="GO:0000155">
    <property type="term" value="F:phosphorelay sensor kinase activity"/>
    <property type="evidence" value="ECO:0007669"/>
    <property type="project" value="InterPro"/>
</dbReference>
<evidence type="ECO:0008006" key="10">
    <source>
        <dbReference type="Google" id="ProtNLM"/>
    </source>
</evidence>
<dbReference type="PRINTS" id="PR00344">
    <property type="entry name" value="BCTRLSENSOR"/>
</dbReference>
<dbReference type="Pfam" id="PF02518">
    <property type="entry name" value="HATPase_c"/>
    <property type="match status" value="1"/>
</dbReference>
<dbReference type="AlphaFoldDB" id="M5FZ47"/>
<dbReference type="GeneID" id="63685936"/>
<feature type="domain" description="Response regulatory" evidence="7">
    <location>
        <begin position="1122"/>
        <end position="1244"/>
    </location>
</feature>
<protein>
    <recommendedName>
        <fullName evidence="10">Histidine kinase</fullName>
    </recommendedName>
</protein>
<evidence type="ECO:0000256" key="3">
    <source>
        <dbReference type="PROSITE-ProRule" id="PRU00169"/>
    </source>
</evidence>
<dbReference type="EMBL" id="JH795880">
    <property type="protein sequence ID" value="EJT96762.1"/>
    <property type="molecule type" value="Genomic_DNA"/>
</dbReference>
<dbReference type="SMART" id="SM00448">
    <property type="entry name" value="REC"/>
    <property type="match status" value="1"/>
</dbReference>
<feature type="compositionally biased region" description="Low complexity" evidence="4">
    <location>
        <begin position="185"/>
        <end position="198"/>
    </location>
</feature>
<dbReference type="Gene3D" id="3.40.50.2300">
    <property type="match status" value="1"/>
</dbReference>
<evidence type="ECO:0000256" key="2">
    <source>
        <dbReference type="ARBA" id="ARBA00023012"/>
    </source>
</evidence>
<dbReference type="SUPFAM" id="SSF55874">
    <property type="entry name" value="ATPase domain of HSP90 chaperone/DNA topoisomerase II/histidine kinase"/>
    <property type="match status" value="1"/>
</dbReference>
<dbReference type="InterPro" id="IPR011006">
    <property type="entry name" value="CheY-like_superfamily"/>
</dbReference>
<reference evidence="8 9" key="1">
    <citation type="journal article" date="2012" name="Science">
        <title>The Paleozoic origin of enzymatic lignin decomposition reconstructed from 31 fungal genomes.</title>
        <authorList>
            <person name="Floudas D."/>
            <person name="Binder M."/>
            <person name="Riley R."/>
            <person name="Barry K."/>
            <person name="Blanchette R.A."/>
            <person name="Henrissat B."/>
            <person name="Martinez A.T."/>
            <person name="Otillar R."/>
            <person name="Spatafora J.W."/>
            <person name="Yadav J.S."/>
            <person name="Aerts A."/>
            <person name="Benoit I."/>
            <person name="Boyd A."/>
            <person name="Carlson A."/>
            <person name="Copeland A."/>
            <person name="Coutinho P.M."/>
            <person name="de Vries R.P."/>
            <person name="Ferreira P."/>
            <person name="Findley K."/>
            <person name="Foster B."/>
            <person name="Gaskell J."/>
            <person name="Glotzer D."/>
            <person name="Gorecki P."/>
            <person name="Heitman J."/>
            <person name="Hesse C."/>
            <person name="Hori C."/>
            <person name="Igarashi K."/>
            <person name="Jurgens J.A."/>
            <person name="Kallen N."/>
            <person name="Kersten P."/>
            <person name="Kohler A."/>
            <person name="Kuees U."/>
            <person name="Kumar T.K.A."/>
            <person name="Kuo A."/>
            <person name="LaButti K."/>
            <person name="Larrondo L.F."/>
            <person name="Lindquist E."/>
            <person name="Ling A."/>
            <person name="Lombard V."/>
            <person name="Lucas S."/>
            <person name="Lundell T."/>
            <person name="Martin R."/>
            <person name="McLaughlin D.J."/>
            <person name="Morgenstern I."/>
            <person name="Morin E."/>
            <person name="Murat C."/>
            <person name="Nagy L.G."/>
            <person name="Nolan M."/>
            <person name="Ohm R.A."/>
            <person name="Patyshakuliyeva A."/>
            <person name="Rokas A."/>
            <person name="Ruiz-Duenas F.J."/>
            <person name="Sabat G."/>
            <person name="Salamov A."/>
            <person name="Samejima M."/>
            <person name="Schmutz J."/>
            <person name="Slot J.C."/>
            <person name="St John F."/>
            <person name="Stenlid J."/>
            <person name="Sun H."/>
            <person name="Sun S."/>
            <person name="Syed K."/>
            <person name="Tsang A."/>
            <person name="Wiebenga A."/>
            <person name="Young D."/>
            <person name="Pisabarro A."/>
            <person name="Eastwood D.C."/>
            <person name="Martin F."/>
            <person name="Cullen D."/>
            <person name="Grigoriev I.V."/>
            <person name="Hibbett D.S."/>
        </authorList>
    </citation>
    <scope>NUCLEOTIDE SEQUENCE [LARGE SCALE GENOMIC DNA]</scope>
    <source>
        <strain evidence="8 9">DJM-731 SS1</strain>
    </source>
</reference>
<sequence length="1248" mass="136558">MYINIRSLSPSPSLTMATYPLPRTYNTLMLLAAYLIGILGTYTATQLMAQVPSTRRLGRKLAWAAAAAFSVGGTAGVGMHWVKMLAAIYPYRASYHLPLPLLFGTLMVLLTFLILSIDILLEARARALEARRFRFSLLVPASVGEEIGLLPASHSEVHEKEAAEATATAVAAESPGLRRRPTPSPEAQSSNSSSQNPNHAVMVHGLYTPDLTPPAEEGPDITPSSTASSTPTPPTPRAGNASCLPIAPRPQHAPALALPPMSASAPPSVSASPRPPSPSRFHAHVHHHHPHLYDPPTSHPHHHSPTPPAHAHHPHPHPHTQGQGQGQDRPGTPGSLSASGSSNQAELFLPPPPSPGPNLAHQRAQISRLPLGRTILGWAFWSVYLSVSRQMLVKACVLTIFCWLMHMSALLSLHFPELDAAGIRYGYRWDPRMLLASMSTELLAALGVCAWVDNTEPNPLGQVWFAVFLPTAASTVHFLCVWSGTLWISTPPAPLPPSPSADIPSLILTLAVTTYVLSYATLAEQITLSRNRLAETIFTKRRLWRVIAEKEACARANMQKSEFIAVASHEIRTPLHAILGFTDLLLQTPLTEEQSTCLEAIRMGCNSIQLITNNVLDFSKLEHNTRDSAAHATEVNVRTLSLRILRSVSAPQRMTEHQLRRLVNYNLPQDDESPSLHLPDEKHVELLLEVHEAVPELVRLDEVYITRVVMNLISNALKFTDDGFVFVRVTIEHSKHEPAGAKPVLAIMVRDSGIGIPSESKQAIFEPFRQVDGSLTRTHTGAGLGLAISKQLCERMGGTIDVRSKPGVGSEFVVRVPAFEGVGEVPDPLHMPRTPFSFMTVAVAVRSLKTFHLYKELLERRGFLLRPIDLDHPEKELQVSLAKVDRLLVDVESLAVAPWLLDWIIRLPQIPSESAPISVFVLIDDLSTEVGQQLIRMLKGSGQVALVHRPVMVHTLLESLKDGCALSPQSTGIAPILRHITTPLNFPKSGGKSESEYEYFPAVLDSEAAQQPPAPRRNSGTLDWEDTVGRILNPLEPVVQRARVPPSDKRVRFESQAPPPRNGPSPIRLRPPAIPALTISPRALVAVSPSTEPSPIRVVAPLLPLPPVLEQVPKTPPTPKKHILLVEDNVVNQKLGIRLLQKLSHRCDVAENGKVALDMLQANEDKYSLVLMDCQMPVMNGFECTRQIRSLEHTGVRKGRLPIVALTANVSSESREESQQAGADFFLPKPLLLQDLKDTLNQFIAVVA</sequence>
<dbReference type="InterPro" id="IPR004358">
    <property type="entry name" value="Sig_transdc_His_kin-like_C"/>
</dbReference>
<keyword evidence="1 3" id="KW-0597">Phosphoprotein</keyword>
<feature type="compositionally biased region" description="Basic residues" evidence="4">
    <location>
        <begin position="299"/>
        <end position="318"/>
    </location>
</feature>
<evidence type="ECO:0000259" key="7">
    <source>
        <dbReference type="PROSITE" id="PS50110"/>
    </source>
</evidence>
<feature type="transmembrane region" description="Helical" evidence="5">
    <location>
        <begin position="101"/>
        <end position="121"/>
    </location>
</feature>
<dbReference type="CDD" id="cd00082">
    <property type="entry name" value="HisKA"/>
    <property type="match status" value="1"/>
</dbReference>
<dbReference type="OrthoDB" id="60033at2759"/>
<feature type="compositionally biased region" description="Low complexity" evidence="4">
    <location>
        <begin position="164"/>
        <end position="173"/>
    </location>
</feature>
<feature type="compositionally biased region" description="Polar residues" evidence="4">
    <location>
        <begin position="334"/>
        <end position="345"/>
    </location>
</feature>
<evidence type="ECO:0000256" key="4">
    <source>
        <dbReference type="SAM" id="MobiDB-lite"/>
    </source>
</evidence>
<dbReference type="HOGENOM" id="CLU_007057_0_0_1"/>
<feature type="region of interest" description="Disordered" evidence="4">
    <location>
        <begin position="1044"/>
        <end position="1069"/>
    </location>
</feature>
<dbReference type="SMART" id="SM00388">
    <property type="entry name" value="HisKA"/>
    <property type="match status" value="1"/>
</dbReference>
<dbReference type="InterPro" id="IPR036097">
    <property type="entry name" value="HisK_dim/P_sf"/>
</dbReference>
<feature type="modified residue" description="4-aspartylphosphate" evidence="3">
    <location>
        <position position="1173"/>
    </location>
</feature>
<evidence type="ECO:0000256" key="1">
    <source>
        <dbReference type="ARBA" id="ARBA00022553"/>
    </source>
</evidence>
<dbReference type="PANTHER" id="PTHR45339">
    <property type="entry name" value="HYBRID SIGNAL TRANSDUCTION HISTIDINE KINASE J"/>
    <property type="match status" value="1"/>
</dbReference>
<proteinExistence type="predicted"/>
<feature type="compositionally biased region" description="Low complexity" evidence="4">
    <location>
        <begin position="253"/>
        <end position="272"/>
    </location>
</feature>
<dbReference type="STRING" id="1858805.M5FZ47"/>
<keyword evidence="5" id="KW-1133">Transmembrane helix</keyword>
<dbReference type="PROSITE" id="PS50109">
    <property type="entry name" value="HIS_KIN"/>
    <property type="match status" value="1"/>
</dbReference>
<dbReference type="RefSeq" id="XP_040623660.1">
    <property type="nucleotide sequence ID" value="XM_040770874.1"/>
</dbReference>
<feature type="compositionally biased region" description="Basic residues" evidence="4">
    <location>
        <begin position="281"/>
        <end position="290"/>
    </location>
</feature>
<dbReference type="SMART" id="SM00387">
    <property type="entry name" value="HATPase_c"/>
    <property type="match status" value="1"/>
</dbReference>
<organism evidence="8 9">
    <name type="scientific">Dacryopinax primogenitus (strain DJM 731)</name>
    <name type="common">Brown rot fungus</name>
    <dbReference type="NCBI Taxonomy" id="1858805"/>
    <lineage>
        <taxon>Eukaryota</taxon>
        <taxon>Fungi</taxon>
        <taxon>Dikarya</taxon>
        <taxon>Basidiomycota</taxon>
        <taxon>Agaricomycotina</taxon>
        <taxon>Dacrymycetes</taxon>
        <taxon>Dacrymycetales</taxon>
        <taxon>Dacrymycetaceae</taxon>
        <taxon>Dacryopinax</taxon>
    </lineage>
</organism>
<dbReference type="PROSITE" id="PS50110">
    <property type="entry name" value="RESPONSE_REGULATORY"/>
    <property type="match status" value="1"/>
</dbReference>
<dbReference type="Pfam" id="PF00512">
    <property type="entry name" value="HisKA"/>
    <property type="match status" value="1"/>
</dbReference>
<feature type="transmembrane region" description="Helical" evidence="5">
    <location>
        <begin position="28"/>
        <end position="49"/>
    </location>
</feature>
<accession>M5FZ47</accession>
<dbReference type="PANTHER" id="PTHR45339:SF1">
    <property type="entry name" value="HYBRID SIGNAL TRANSDUCTION HISTIDINE KINASE J"/>
    <property type="match status" value="1"/>
</dbReference>
<dbReference type="InterPro" id="IPR003661">
    <property type="entry name" value="HisK_dim/P_dom"/>
</dbReference>
<dbReference type="SUPFAM" id="SSF52172">
    <property type="entry name" value="CheY-like"/>
    <property type="match status" value="1"/>
</dbReference>
<name>M5FZ47_DACPD</name>
<dbReference type="InterPro" id="IPR003594">
    <property type="entry name" value="HATPase_dom"/>
</dbReference>
<keyword evidence="2" id="KW-0902">Two-component regulatory system</keyword>
<dbReference type="InterPro" id="IPR005467">
    <property type="entry name" value="His_kinase_dom"/>
</dbReference>